<sequence length="380" mass="42292">MSYTTTTTTTYPPSATTTTYYAPTVPVRPRTSNSQNPPPLQRDTDRRASFVDNLVDSAALIIETIWSTTASPHIHPIDPRSVDKQHPCGLVLPLRTFIQETLRRSRTSYSTLQLALWYLILLRDRCEVNVVGKKGDGLPPCGRRSFLSALILASKFLQDRNYSNRAWSRISGLSTSEINANEMEFLKRVSWTLFVSVETFSVWASVLAERTSGVVGRSSWAARIKHDGVDVKPLSPAELEAVRIMEAKVEAYESQKSMRQVASIASATYGLPTPPSSQDDVWSYIQMENHDEQQQHEDVGEEKKNEGGAVDKGNGLLTPTLTSTSSSPSSRSDSEMLQMVQQKVPLSPWSLPRSSRKRVASDVSEETYSGSDDSSKRMRI</sequence>
<dbReference type="InterPro" id="IPR013922">
    <property type="entry name" value="Cyclin_PHO80-like"/>
</dbReference>
<dbReference type="CDD" id="cd20557">
    <property type="entry name" value="CYCLIN_ScPCL1-like"/>
    <property type="match status" value="1"/>
</dbReference>
<dbReference type="GO" id="GO:0005634">
    <property type="term" value="C:nucleus"/>
    <property type="evidence" value="ECO:0007669"/>
    <property type="project" value="TreeGrafter"/>
</dbReference>
<dbReference type="AlphaFoldDB" id="A0A0E9NDG5"/>
<dbReference type="Proteomes" id="UP000033140">
    <property type="component" value="Unassembled WGS sequence"/>
</dbReference>
<reference evidence="2 3" key="3">
    <citation type="journal article" date="2015" name="Genome Announc.">
        <title>Draft Genome Sequence of the Archiascomycetous Yeast Saitoella complicata.</title>
        <authorList>
            <person name="Yamauchi K."/>
            <person name="Kondo S."/>
            <person name="Hamamoto M."/>
            <person name="Takahashi Y."/>
            <person name="Ogura Y."/>
            <person name="Hayashi T."/>
            <person name="Nishida H."/>
        </authorList>
    </citation>
    <scope>NUCLEOTIDE SEQUENCE [LARGE SCALE GENOMIC DNA]</scope>
    <source>
        <strain evidence="2 3">NRRL Y-17804</strain>
    </source>
</reference>
<name>A0A0E9NDG5_SAICN</name>
<reference evidence="2 3" key="2">
    <citation type="journal article" date="2014" name="J. Gen. Appl. Microbiol.">
        <title>The early diverging ascomycetous budding yeast Saitoella complicata has three histone deacetylases belonging to the Clr6, Hos2, and Rpd3 lineages.</title>
        <authorList>
            <person name="Nishida H."/>
            <person name="Matsumoto T."/>
            <person name="Kondo S."/>
            <person name="Hamamoto M."/>
            <person name="Yoshikawa H."/>
        </authorList>
    </citation>
    <scope>NUCLEOTIDE SEQUENCE [LARGE SCALE GENOMIC DNA]</scope>
    <source>
        <strain evidence="2 3">NRRL Y-17804</strain>
    </source>
</reference>
<evidence type="ECO:0000313" key="2">
    <source>
        <dbReference type="EMBL" id="GAO47869.1"/>
    </source>
</evidence>
<feature type="compositionally biased region" description="Basic and acidic residues" evidence="1">
    <location>
        <begin position="291"/>
        <end position="306"/>
    </location>
</feature>
<accession>A0A0E9NDG5</accession>
<dbReference type="GO" id="GO:0019901">
    <property type="term" value="F:protein kinase binding"/>
    <property type="evidence" value="ECO:0007669"/>
    <property type="project" value="InterPro"/>
</dbReference>
<dbReference type="GO" id="GO:0016538">
    <property type="term" value="F:cyclin-dependent protein serine/threonine kinase regulator activity"/>
    <property type="evidence" value="ECO:0007669"/>
    <property type="project" value="TreeGrafter"/>
</dbReference>
<evidence type="ECO:0008006" key="4">
    <source>
        <dbReference type="Google" id="ProtNLM"/>
    </source>
</evidence>
<dbReference type="PANTHER" id="PTHR15615:SF36">
    <property type="entry name" value="PHO85 CYCLIN-5"/>
    <property type="match status" value="1"/>
</dbReference>
<evidence type="ECO:0000313" key="3">
    <source>
        <dbReference type="Proteomes" id="UP000033140"/>
    </source>
</evidence>
<dbReference type="GO" id="GO:0000307">
    <property type="term" value="C:cyclin-dependent protein kinase holoenzyme complex"/>
    <property type="evidence" value="ECO:0007669"/>
    <property type="project" value="TreeGrafter"/>
</dbReference>
<dbReference type="Pfam" id="PF08613">
    <property type="entry name" value="Cyclin"/>
    <property type="match status" value="1"/>
</dbReference>
<organism evidence="2 3">
    <name type="scientific">Saitoella complicata (strain BCRC 22490 / CBS 7301 / JCM 7358 / NBRC 10748 / NRRL Y-17804)</name>
    <dbReference type="NCBI Taxonomy" id="698492"/>
    <lineage>
        <taxon>Eukaryota</taxon>
        <taxon>Fungi</taxon>
        <taxon>Dikarya</taxon>
        <taxon>Ascomycota</taxon>
        <taxon>Taphrinomycotina</taxon>
        <taxon>Taphrinomycotina incertae sedis</taxon>
        <taxon>Saitoella</taxon>
    </lineage>
</organism>
<feature type="compositionally biased region" description="Low complexity" evidence="1">
    <location>
        <begin position="316"/>
        <end position="330"/>
    </location>
</feature>
<protein>
    <recommendedName>
        <fullName evidence="4">Cyclin N-terminal domain-containing protein</fullName>
    </recommendedName>
</protein>
<dbReference type="STRING" id="698492.A0A0E9NDG5"/>
<evidence type="ECO:0000256" key="1">
    <source>
        <dbReference type="SAM" id="MobiDB-lite"/>
    </source>
</evidence>
<reference evidence="2 3" key="1">
    <citation type="journal article" date="2011" name="J. Gen. Appl. Microbiol.">
        <title>Draft genome sequencing of the enigmatic yeast Saitoella complicata.</title>
        <authorList>
            <person name="Nishida H."/>
            <person name="Hamamoto M."/>
            <person name="Sugiyama J."/>
        </authorList>
    </citation>
    <scope>NUCLEOTIDE SEQUENCE [LARGE SCALE GENOMIC DNA]</scope>
    <source>
        <strain evidence="2 3">NRRL Y-17804</strain>
    </source>
</reference>
<feature type="compositionally biased region" description="Low complexity" evidence="1">
    <location>
        <begin position="1"/>
        <end position="27"/>
    </location>
</feature>
<feature type="region of interest" description="Disordered" evidence="1">
    <location>
        <begin position="1"/>
        <end position="46"/>
    </location>
</feature>
<comment type="caution">
    <text evidence="2">The sequence shown here is derived from an EMBL/GenBank/DDBJ whole genome shotgun (WGS) entry which is preliminary data.</text>
</comment>
<dbReference type="Gene3D" id="1.10.472.10">
    <property type="entry name" value="Cyclin-like"/>
    <property type="match status" value="1"/>
</dbReference>
<dbReference type="EMBL" id="BACD03000011">
    <property type="protein sequence ID" value="GAO47869.1"/>
    <property type="molecule type" value="Genomic_DNA"/>
</dbReference>
<keyword evidence="3" id="KW-1185">Reference proteome</keyword>
<dbReference type="PANTHER" id="PTHR15615">
    <property type="match status" value="1"/>
</dbReference>
<proteinExistence type="predicted"/>
<feature type="region of interest" description="Disordered" evidence="1">
    <location>
        <begin position="291"/>
        <end position="380"/>
    </location>
</feature>
<gene>
    <name evidence="2" type="ORF">G7K_2065-t1</name>
</gene>